<dbReference type="InterPro" id="IPR041289">
    <property type="entry name" value="Bact_RF_family3"/>
</dbReference>
<sequence>MRNKKLEGLATERSNPCVTISMITHQTHPENAPDLLTLEALLKEAKTRVLNEFAEEDVSDLLKNIAEIEEEIDVNYLNYSLNSLHIFLSNRTKEVSKSMFKLLENTVQVGDRFALKPLIKDFNQTEEYYILLISQAGAQLYHALNNTILGEISNDDFPFDQTLKDQKINKEHHYKDPQELTDPGRVENIILEYLNVIDKAMIKMHRETGLPCVLVCTEHNYSRLKKIADVPAIYLGYTAVDYNYTTLQALADAAWKVVDEVHEQRIADEIKEMREAVGHGLVFTDLSDIFRAAKEGKGDLLIVNEDFHQAVKMNGEWAFDLVNDSKQTGVIDDITNEIAWDVFSKNGRVVFTHQEEIKPLGDIALKVRY</sequence>
<dbReference type="RefSeq" id="WP_136826777.1">
    <property type="nucleotide sequence ID" value="NZ_SWBP01000004.1"/>
</dbReference>
<comment type="caution">
    <text evidence="1">The sequence shown here is derived from an EMBL/GenBank/DDBJ whole genome shotgun (WGS) entry which is preliminary data.</text>
</comment>
<keyword evidence="2" id="KW-1185">Reference proteome</keyword>
<dbReference type="OrthoDB" id="4393931at2"/>
<reference evidence="1 2" key="1">
    <citation type="submission" date="2019-04" db="EMBL/GenBank/DDBJ databases">
        <title>Pedobacter sp. AR-3-17 sp. nov., isolated from Arctic soil.</title>
        <authorList>
            <person name="Dahal R.H."/>
            <person name="Kim D.-U."/>
        </authorList>
    </citation>
    <scope>NUCLEOTIDE SEQUENCE [LARGE SCALE GENOMIC DNA]</scope>
    <source>
        <strain evidence="1 2">AR-3-17</strain>
    </source>
</reference>
<evidence type="ECO:0000313" key="1">
    <source>
        <dbReference type="EMBL" id="TKB96814.1"/>
    </source>
</evidence>
<gene>
    <name evidence="1" type="ORF">FA046_12075</name>
</gene>
<dbReference type="EMBL" id="SWBP01000004">
    <property type="protein sequence ID" value="TKB96814.1"/>
    <property type="molecule type" value="Genomic_DNA"/>
</dbReference>
<proteinExistence type="predicted"/>
<accession>A0A4U1BWU4</accession>
<protein>
    <submittedName>
        <fullName evidence="1">Uncharacterized protein</fullName>
    </submittedName>
</protein>
<name>A0A4U1BWU4_9SPHI</name>
<evidence type="ECO:0000313" key="2">
    <source>
        <dbReference type="Proteomes" id="UP000308181"/>
    </source>
</evidence>
<dbReference type="AlphaFoldDB" id="A0A4U1BWU4"/>
<dbReference type="Proteomes" id="UP000308181">
    <property type="component" value="Unassembled WGS sequence"/>
</dbReference>
<dbReference type="Pfam" id="PF18845">
    <property type="entry name" value="baeRF_family3"/>
    <property type="match status" value="1"/>
</dbReference>
<organism evidence="1 2">
    <name type="scientific">Pedobacter cryophilus</name>
    <dbReference type="NCBI Taxonomy" id="2571271"/>
    <lineage>
        <taxon>Bacteria</taxon>
        <taxon>Pseudomonadati</taxon>
        <taxon>Bacteroidota</taxon>
        <taxon>Sphingobacteriia</taxon>
        <taxon>Sphingobacteriales</taxon>
        <taxon>Sphingobacteriaceae</taxon>
        <taxon>Pedobacter</taxon>
    </lineage>
</organism>